<dbReference type="AlphaFoldDB" id="A0A382IKU7"/>
<name>A0A382IKU7_9ZZZZ</name>
<organism evidence="1">
    <name type="scientific">marine metagenome</name>
    <dbReference type="NCBI Taxonomy" id="408172"/>
    <lineage>
        <taxon>unclassified sequences</taxon>
        <taxon>metagenomes</taxon>
        <taxon>ecological metagenomes</taxon>
    </lineage>
</organism>
<gene>
    <name evidence="1" type="ORF">METZ01_LOCUS252763</name>
</gene>
<proteinExistence type="predicted"/>
<reference evidence="1" key="1">
    <citation type="submission" date="2018-05" db="EMBL/GenBank/DDBJ databases">
        <authorList>
            <person name="Lanie J.A."/>
            <person name="Ng W.-L."/>
            <person name="Kazmierczak K.M."/>
            <person name="Andrzejewski T.M."/>
            <person name="Davidsen T.M."/>
            <person name="Wayne K.J."/>
            <person name="Tettelin H."/>
            <person name="Glass J.I."/>
            <person name="Rusch D."/>
            <person name="Podicherti R."/>
            <person name="Tsui H.-C.T."/>
            <person name="Winkler M.E."/>
        </authorList>
    </citation>
    <scope>NUCLEOTIDE SEQUENCE</scope>
</reference>
<evidence type="ECO:0000313" key="1">
    <source>
        <dbReference type="EMBL" id="SVB99909.1"/>
    </source>
</evidence>
<protein>
    <submittedName>
        <fullName evidence="1">Uncharacterized protein</fullName>
    </submittedName>
</protein>
<sequence>MSNEELIRAAHTNPLTYLTDTEAMLDMKKLRAYRLGRVRAA</sequence>
<dbReference type="EMBL" id="UINC01067844">
    <property type="protein sequence ID" value="SVB99909.1"/>
    <property type="molecule type" value="Genomic_DNA"/>
</dbReference>
<accession>A0A382IKU7</accession>